<dbReference type="EMBL" id="BSRX01000010">
    <property type="protein sequence ID" value="GLW54090.1"/>
    <property type="molecule type" value="Genomic_DNA"/>
</dbReference>
<evidence type="ECO:0000256" key="1">
    <source>
        <dbReference type="SAM" id="Phobius"/>
    </source>
</evidence>
<keyword evidence="1" id="KW-1133">Transmembrane helix</keyword>
<evidence type="ECO:0000313" key="2">
    <source>
        <dbReference type="EMBL" id="GLW54090.1"/>
    </source>
</evidence>
<protein>
    <submittedName>
        <fullName evidence="2">Uncharacterized protein</fullName>
    </submittedName>
</protein>
<evidence type="ECO:0000313" key="3">
    <source>
        <dbReference type="Proteomes" id="UP001165143"/>
    </source>
</evidence>
<feature type="transmembrane region" description="Helical" evidence="1">
    <location>
        <begin position="40"/>
        <end position="60"/>
    </location>
</feature>
<gene>
    <name evidence="2" type="ORF">Kpho01_21010</name>
</gene>
<accession>A0A9W6UP11</accession>
<organism evidence="2 3">
    <name type="scientific">Kitasatospora phosalacinea</name>
    <dbReference type="NCBI Taxonomy" id="2065"/>
    <lineage>
        <taxon>Bacteria</taxon>
        <taxon>Bacillati</taxon>
        <taxon>Actinomycetota</taxon>
        <taxon>Actinomycetes</taxon>
        <taxon>Kitasatosporales</taxon>
        <taxon>Streptomycetaceae</taxon>
        <taxon>Kitasatospora</taxon>
    </lineage>
</organism>
<keyword evidence="1" id="KW-0812">Transmembrane</keyword>
<dbReference type="RefSeq" id="WP_033255422.1">
    <property type="nucleotide sequence ID" value="NZ_BSRX01000010.1"/>
</dbReference>
<name>A0A9W6UP11_9ACTN</name>
<proteinExistence type="predicted"/>
<comment type="caution">
    <text evidence="2">The sequence shown here is derived from an EMBL/GenBank/DDBJ whole genome shotgun (WGS) entry which is preliminary data.</text>
</comment>
<keyword evidence="1" id="KW-0472">Membrane</keyword>
<reference evidence="2" key="1">
    <citation type="submission" date="2023-02" db="EMBL/GenBank/DDBJ databases">
        <title>Kitasatospora phosalacinea NBRC 14362.</title>
        <authorList>
            <person name="Ichikawa N."/>
            <person name="Sato H."/>
            <person name="Tonouchi N."/>
        </authorList>
    </citation>
    <scope>NUCLEOTIDE SEQUENCE</scope>
    <source>
        <strain evidence="2">NBRC 14362</strain>
    </source>
</reference>
<dbReference type="OrthoDB" id="3392633at2"/>
<sequence length="233" mass="23453">MNPEEIRERLSGAAESAGPPELDTALLVRRVRRGRLARRALTGGTALALAAAAVLGAVRWSGSGGAVGPAGAADPLRGPYVCGQRLPVEGASATAGGITLSVSAARGAGDGSGPEVTAGFGADRVLTVIGAPPQYLEALYLRDGVVVGGGPLLNAPGDRSVQSGNYAGHRYLLAPGPPLAVPLGARDRLCPSVAWPQVWAEPGRYEVALLVSLPLGEAGAPTQVLVARAPLPQ</sequence>
<dbReference type="AlphaFoldDB" id="A0A9W6UP11"/>
<dbReference type="Proteomes" id="UP001165143">
    <property type="component" value="Unassembled WGS sequence"/>
</dbReference>